<comment type="caution">
    <text evidence="28">The sequence shown here is derived from an EMBL/GenBank/DDBJ whole genome shotgun (WGS) entry which is preliminary data.</text>
</comment>
<dbReference type="Gene3D" id="2.40.110.10">
    <property type="entry name" value="Butyryl-CoA Dehydrogenase, subunit A, domain 2"/>
    <property type="match status" value="1"/>
</dbReference>
<dbReference type="GO" id="GO:0006631">
    <property type="term" value="P:fatty acid metabolic process"/>
    <property type="evidence" value="ECO:0007669"/>
    <property type="project" value="UniProtKB-KW"/>
</dbReference>
<evidence type="ECO:0000256" key="1">
    <source>
        <dbReference type="ARBA" id="ARBA00001974"/>
    </source>
</evidence>
<dbReference type="GO" id="GO:0003853">
    <property type="term" value="F:short-chain 2-methyl fatty acyl-CoA dehydrogenase activity"/>
    <property type="evidence" value="ECO:0007669"/>
    <property type="project" value="UniProtKB-EC"/>
</dbReference>
<protein>
    <recommendedName>
        <fullName evidence="17">Short/branched chain specific acyl-CoA dehydrogenase, mitochondrial</fullName>
        <ecNumber evidence="16">1.3.8.5</ecNumber>
    </recommendedName>
    <alternativeName>
        <fullName evidence="19">2-methyl branched chain acyl-CoA dehydrogenase</fullName>
    </alternativeName>
    <alternativeName>
        <fullName evidence="18">2-methylbutyryl-coenzyme A dehydrogenase</fullName>
    </alternativeName>
</protein>
<organism evidence="28 29">
    <name type="scientific">Paramuricea clavata</name>
    <name type="common">Red gorgonian</name>
    <name type="synonym">Violescent sea-whip</name>
    <dbReference type="NCBI Taxonomy" id="317549"/>
    <lineage>
        <taxon>Eukaryota</taxon>
        <taxon>Metazoa</taxon>
        <taxon>Cnidaria</taxon>
        <taxon>Anthozoa</taxon>
        <taxon>Octocorallia</taxon>
        <taxon>Malacalcyonacea</taxon>
        <taxon>Plexauridae</taxon>
        <taxon>Paramuricea</taxon>
    </lineage>
</organism>
<evidence type="ECO:0000256" key="13">
    <source>
        <dbReference type="ARBA" id="ARBA00023098"/>
    </source>
</evidence>
<dbReference type="Pfam" id="PF02770">
    <property type="entry name" value="Acyl-CoA_dh_M"/>
    <property type="match status" value="1"/>
</dbReference>
<dbReference type="CDD" id="cd01158">
    <property type="entry name" value="SCAD_SBCAD"/>
    <property type="match status" value="1"/>
</dbReference>
<dbReference type="FunFam" id="1.20.140.10:FF:000002">
    <property type="entry name" value="Acyl-CoA dehydrogenase short/branched chain"/>
    <property type="match status" value="1"/>
</dbReference>
<keyword evidence="6" id="KW-0597">Phosphoprotein</keyword>
<dbReference type="PIRSF" id="PIRSF016578">
    <property type="entry name" value="HsaA"/>
    <property type="match status" value="1"/>
</dbReference>
<evidence type="ECO:0000256" key="15">
    <source>
        <dbReference type="ARBA" id="ARBA00037895"/>
    </source>
</evidence>
<evidence type="ECO:0000256" key="24">
    <source>
        <dbReference type="ARBA" id="ARBA00049192"/>
    </source>
</evidence>
<evidence type="ECO:0000256" key="2">
    <source>
        <dbReference type="ARBA" id="ARBA00004305"/>
    </source>
</evidence>
<dbReference type="Gene3D" id="1.10.540.10">
    <property type="entry name" value="Acyl-CoA dehydrogenase/oxidase, N-terminal domain"/>
    <property type="match status" value="1"/>
</dbReference>
<evidence type="ECO:0000256" key="12">
    <source>
        <dbReference type="ARBA" id="ARBA00023002"/>
    </source>
</evidence>
<evidence type="ECO:0000256" key="6">
    <source>
        <dbReference type="ARBA" id="ARBA00022553"/>
    </source>
</evidence>
<keyword evidence="9" id="KW-0276">Fatty acid metabolism</keyword>
<evidence type="ECO:0000313" key="28">
    <source>
        <dbReference type="EMBL" id="CAB3988703.1"/>
    </source>
</evidence>
<keyword evidence="7 27" id="KW-0285">Flavoprotein</keyword>
<dbReference type="GO" id="GO:0046395">
    <property type="term" value="P:carboxylic acid catabolic process"/>
    <property type="evidence" value="ECO:0007669"/>
    <property type="project" value="UniProtKB-ARBA"/>
</dbReference>
<comment type="pathway">
    <text evidence="15">Amino-acid degradation; L-isoleucine degradation.</text>
</comment>
<sequence>MVWSNLIKKGLSLRLLQPAVKRNFWSFPGKATFSSLASDVTLDRVDLRSAPLTTLSEDEEMMRDTVAKFAAEQILPLVSEMDRKGEMDKDLIQAMFDQGLMGVEIEAEYGGTNSTFFSSILVIEELAKVDPSIAVPCDIQNTLNNRLIRQHGTEEQKNLYLPMLATSTLSSFCLSEPEAGSDAFAMKTVAEQKGDYFLINGSKCWISNSAEAGLFLLFANASPEKGYRGISCFVVPRDTEGFDIGPKEDKLGIRASSTCTLNFDNVKIPAKNLLGELGQGYKYSIEVLNEGRIGIGAQMVGLAQGCFDHTLQYVRERKQFGQKIWDFQSMKHQIASVATQIEAARMLVYNAARRQEAGLSVVKQGAMAKFYASEVASITTSKCMEWMGGVGFTKAYPVEKYYRDAKIGAVYEGTSNIQLTTIAKCMDGEG</sequence>
<dbReference type="SUPFAM" id="SSF47203">
    <property type="entry name" value="Acyl-CoA dehydrogenase C-terminal domain-like"/>
    <property type="match status" value="1"/>
</dbReference>
<dbReference type="Proteomes" id="UP001152795">
    <property type="component" value="Unassembled WGS sequence"/>
</dbReference>
<dbReference type="InterPro" id="IPR036250">
    <property type="entry name" value="AcylCo_DH-like_C"/>
</dbReference>
<comment type="catalytic activity">
    <reaction evidence="23">
        <text>butanoyl-CoA + oxidized [electron-transfer flavoprotein] + H(+) = (2E)-butenoyl-CoA + reduced [electron-transfer flavoprotein]</text>
        <dbReference type="Rhea" id="RHEA:24004"/>
        <dbReference type="Rhea" id="RHEA-COMP:10685"/>
        <dbReference type="Rhea" id="RHEA-COMP:10686"/>
        <dbReference type="ChEBI" id="CHEBI:15378"/>
        <dbReference type="ChEBI" id="CHEBI:57332"/>
        <dbReference type="ChEBI" id="CHEBI:57371"/>
        <dbReference type="ChEBI" id="CHEBI:57692"/>
        <dbReference type="ChEBI" id="CHEBI:58307"/>
    </reaction>
    <physiologicalReaction direction="left-to-right" evidence="23">
        <dbReference type="Rhea" id="RHEA:24005"/>
    </physiologicalReaction>
</comment>
<gene>
    <name evidence="28" type="ORF">PACLA_8A003487</name>
</gene>
<keyword evidence="14" id="KW-0496">Mitochondrion</keyword>
<dbReference type="Pfam" id="PF02771">
    <property type="entry name" value="Acyl-CoA_dh_N"/>
    <property type="match status" value="1"/>
</dbReference>
<comment type="pathway">
    <text evidence="3">Lipid metabolism; mitochondrial fatty acid beta-oxidation.</text>
</comment>
<accession>A0A6S7GC79</accession>
<proteinExistence type="inferred from homology"/>
<evidence type="ECO:0000256" key="26">
    <source>
        <dbReference type="ARBA" id="ARBA00051903"/>
    </source>
</evidence>
<evidence type="ECO:0000313" key="29">
    <source>
        <dbReference type="Proteomes" id="UP001152795"/>
    </source>
</evidence>
<evidence type="ECO:0000256" key="3">
    <source>
        <dbReference type="ARBA" id="ARBA00005198"/>
    </source>
</evidence>
<keyword evidence="10" id="KW-0809">Transit peptide</keyword>
<comment type="catalytic activity">
    <reaction evidence="21">
        <text>valproyl-CoA + oxidized [electron-transfer flavoprotein] + H(+) = (2E)-2-propylpent-2-enoyl-CoA + reduced [electron-transfer flavoprotein]</text>
        <dbReference type="Rhea" id="RHEA:65344"/>
        <dbReference type="Rhea" id="RHEA-COMP:10685"/>
        <dbReference type="Rhea" id="RHEA-COMP:10686"/>
        <dbReference type="ChEBI" id="CHEBI:15378"/>
        <dbReference type="ChEBI" id="CHEBI:57692"/>
        <dbReference type="ChEBI" id="CHEBI:58307"/>
        <dbReference type="ChEBI" id="CHEBI:156457"/>
        <dbReference type="ChEBI" id="CHEBI:156458"/>
    </reaction>
    <physiologicalReaction direction="left-to-right" evidence="21">
        <dbReference type="Rhea" id="RHEA:65345"/>
    </physiologicalReaction>
</comment>
<evidence type="ECO:0000256" key="5">
    <source>
        <dbReference type="ARBA" id="ARBA00011881"/>
    </source>
</evidence>
<evidence type="ECO:0000256" key="16">
    <source>
        <dbReference type="ARBA" id="ARBA00039036"/>
    </source>
</evidence>
<dbReference type="InterPro" id="IPR006091">
    <property type="entry name" value="Acyl-CoA_Oxase/DH_mid-dom"/>
</dbReference>
<dbReference type="InterPro" id="IPR046373">
    <property type="entry name" value="Acyl-CoA_Oxase/DH_mid-dom_sf"/>
</dbReference>
<dbReference type="InterPro" id="IPR037069">
    <property type="entry name" value="AcylCoA_DH/ox_N_sf"/>
</dbReference>
<evidence type="ECO:0000256" key="25">
    <source>
        <dbReference type="ARBA" id="ARBA00049552"/>
    </source>
</evidence>
<comment type="catalytic activity">
    <reaction evidence="22">
        <text>(2R)-2-methylbutanoyl-CoA + oxidized [electron-transfer flavoprotein] + H(+) = ethylacryloyl-CoA + reduced [electron-transfer flavoprotein]</text>
        <dbReference type="Rhea" id="RHEA:65296"/>
        <dbReference type="Rhea" id="RHEA-COMP:10685"/>
        <dbReference type="Rhea" id="RHEA-COMP:10686"/>
        <dbReference type="ChEBI" id="CHEBI:15378"/>
        <dbReference type="ChEBI" id="CHEBI:57692"/>
        <dbReference type="ChEBI" id="CHEBI:58307"/>
        <dbReference type="ChEBI" id="CHEBI:156439"/>
        <dbReference type="ChEBI" id="CHEBI:156440"/>
    </reaction>
    <physiologicalReaction direction="left-to-right" evidence="22">
        <dbReference type="Rhea" id="RHEA:65297"/>
    </physiologicalReaction>
</comment>
<evidence type="ECO:0000256" key="10">
    <source>
        <dbReference type="ARBA" id="ARBA00022946"/>
    </source>
</evidence>
<dbReference type="InterPro" id="IPR009100">
    <property type="entry name" value="AcylCoA_DH/oxidase_NM_dom_sf"/>
</dbReference>
<dbReference type="GO" id="GO:0005759">
    <property type="term" value="C:mitochondrial matrix"/>
    <property type="evidence" value="ECO:0007669"/>
    <property type="project" value="UniProtKB-SubCell"/>
</dbReference>
<evidence type="ECO:0000256" key="14">
    <source>
        <dbReference type="ARBA" id="ARBA00023128"/>
    </source>
</evidence>
<evidence type="ECO:0000256" key="22">
    <source>
        <dbReference type="ARBA" id="ARBA00048592"/>
    </source>
</evidence>
<evidence type="ECO:0000256" key="19">
    <source>
        <dbReference type="ARBA" id="ARBA00042821"/>
    </source>
</evidence>
<dbReference type="PANTHER" id="PTHR43884:SF1">
    <property type="entry name" value="SHORT_BRANCHED CHAIN SPECIFIC ACYL-COA DEHYDROGENASE, MITOCHONDRIAL"/>
    <property type="match status" value="1"/>
</dbReference>
<dbReference type="InterPro" id="IPR006089">
    <property type="entry name" value="Acyl-CoA_DH_CS"/>
</dbReference>
<keyword evidence="11" id="KW-0007">Acetylation</keyword>
<dbReference type="PANTHER" id="PTHR43884">
    <property type="entry name" value="ACYL-COA DEHYDROGENASE"/>
    <property type="match status" value="1"/>
</dbReference>
<dbReference type="Gene3D" id="1.20.140.10">
    <property type="entry name" value="Butyryl-CoA Dehydrogenase, subunit A, domain 3"/>
    <property type="match status" value="1"/>
</dbReference>
<keyword evidence="12 27" id="KW-0560">Oxidoreductase</keyword>
<evidence type="ECO:0000256" key="7">
    <source>
        <dbReference type="ARBA" id="ARBA00022630"/>
    </source>
</evidence>
<dbReference type="FunFam" id="1.10.540.10:FF:000012">
    <property type="entry name" value="Acyl-CoA dehydrogenase short/branched chain"/>
    <property type="match status" value="1"/>
</dbReference>
<reference evidence="28" key="1">
    <citation type="submission" date="2020-04" db="EMBL/GenBank/DDBJ databases">
        <authorList>
            <person name="Alioto T."/>
            <person name="Alioto T."/>
            <person name="Gomez Garrido J."/>
        </authorList>
    </citation>
    <scope>NUCLEOTIDE SEQUENCE</scope>
    <source>
        <strain evidence="28">A484AB</strain>
    </source>
</reference>
<dbReference type="FunFam" id="2.40.110.10:FF:000001">
    <property type="entry name" value="Acyl-CoA dehydrogenase, mitochondrial"/>
    <property type="match status" value="1"/>
</dbReference>
<dbReference type="OrthoDB" id="10262177at2759"/>
<evidence type="ECO:0000256" key="4">
    <source>
        <dbReference type="ARBA" id="ARBA00009347"/>
    </source>
</evidence>
<keyword evidence="29" id="KW-1185">Reference proteome</keyword>
<dbReference type="EC" id="1.3.8.5" evidence="16"/>
<dbReference type="InterPro" id="IPR013786">
    <property type="entry name" value="AcylCoA_DH/ox_N"/>
</dbReference>
<comment type="catalytic activity">
    <reaction evidence="24">
        <text>hexanoyl-CoA + oxidized [electron-transfer flavoprotein] + H(+) = (2E)-hexenoyl-CoA + reduced [electron-transfer flavoprotein]</text>
        <dbReference type="Rhea" id="RHEA:43464"/>
        <dbReference type="Rhea" id="RHEA-COMP:10685"/>
        <dbReference type="Rhea" id="RHEA-COMP:10686"/>
        <dbReference type="ChEBI" id="CHEBI:15378"/>
        <dbReference type="ChEBI" id="CHEBI:57692"/>
        <dbReference type="ChEBI" id="CHEBI:58307"/>
        <dbReference type="ChEBI" id="CHEBI:62077"/>
        <dbReference type="ChEBI" id="CHEBI:62620"/>
    </reaction>
    <physiologicalReaction direction="left-to-right" evidence="24">
        <dbReference type="Rhea" id="RHEA:43465"/>
    </physiologicalReaction>
</comment>
<comment type="catalytic activity">
    <reaction evidence="25">
        <text>(2S)-2-methylbutanoyl-CoA + oxidized [electron-transfer flavoprotein] + H(+) = (2E)-2-methylbut-2-enoyl-CoA + reduced [electron-transfer flavoprotein]</text>
        <dbReference type="Rhea" id="RHEA:48256"/>
        <dbReference type="Rhea" id="RHEA-COMP:10685"/>
        <dbReference type="Rhea" id="RHEA-COMP:10686"/>
        <dbReference type="ChEBI" id="CHEBI:15378"/>
        <dbReference type="ChEBI" id="CHEBI:57337"/>
        <dbReference type="ChEBI" id="CHEBI:57692"/>
        <dbReference type="ChEBI" id="CHEBI:58307"/>
        <dbReference type="ChEBI" id="CHEBI:88166"/>
    </reaction>
    <physiologicalReaction direction="left-to-right" evidence="25">
        <dbReference type="Rhea" id="RHEA:48257"/>
    </physiologicalReaction>
</comment>
<dbReference type="SUPFAM" id="SSF56645">
    <property type="entry name" value="Acyl-CoA dehydrogenase NM domain-like"/>
    <property type="match status" value="1"/>
</dbReference>
<evidence type="ECO:0000256" key="23">
    <source>
        <dbReference type="ARBA" id="ARBA00049096"/>
    </source>
</evidence>
<dbReference type="GO" id="GO:0050660">
    <property type="term" value="F:flavin adenine dinucleotide binding"/>
    <property type="evidence" value="ECO:0007669"/>
    <property type="project" value="InterPro"/>
</dbReference>
<evidence type="ECO:0000256" key="11">
    <source>
        <dbReference type="ARBA" id="ARBA00022990"/>
    </source>
</evidence>
<evidence type="ECO:0000256" key="27">
    <source>
        <dbReference type="RuleBase" id="RU362125"/>
    </source>
</evidence>
<comment type="catalytic activity">
    <reaction evidence="26">
        <text>2-methylpropanoyl-CoA + oxidized [electron-transfer flavoprotein] + H(+) = 2-methylpropenoyl-CoA + reduced [electron-transfer flavoprotein]</text>
        <dbReference type="Rhea" id="RHEA:44180"/>
        <dbReference type="Rhea" id="RHEA-COMP:10685"/>
        <dbReference type="Rhea" id="RHEA-COMP:10686"/>
        <dbReference type="ChEBI" id="CHEBI:15378"/>
        <dbReference type="ChEBI" id="CHEBI:57338"/>
        <dbReference type="ChEBI" id="CHEBI:57692"/>
        <dbReference type="ChEBI" id="CHEBI:58307"/>
        <dbReference type="ChEBI" id="CHEBI:62500"/>
    </reaction>
    <physiologicalReaction direction="left-to-right" evidence="26">
        <dbReference type="Rhea" id="RHEA:44181"/>
    </physiologicalReaction>
</comment>
<keyword evidence="8 27" id="KW-0274">FAD</keyword>
<dbReference type="AlphaFoldDB" id="A0A6S7GC79"/>
<evidence type="ECO:0000256" key="8">
    <source>
        <dbReference type="ARBA" id="ARBA00022827"/>
    </source>
</evidence>
<evidence type="ECO:0000256" key="20">
    <source>
        <dbReference type="ARBA" id="ARBA00048235"/>
    </source>
</evidence>
<comment type="catalytic activity">
    <reaction evidence="20">
        <text>2-methylbutanoyl-CoA + oxidized [electron-transfer flavoprotein] + H(+) = (2E)-2-methylbut-2-enoyl-CoA + reduced [electron-transfer flavoprotein]</text>
        <dbReference type="Rhea" id="RHEA:43780"/>
        <dbReference type="Rhea" id="RHEA-COMP:10685"/>
        <dbReference type="Rhea" id="RHEA-COMP:10686"/>
        <dbReference type="ChEBI" id="CHEBI:15378"/>
        <dbReference type="ChEBI" id="CHEBI:57336"/>
        <dbReference type="ChEBI" id="CHEBI:57337"/>
        <dbReference type="ChEBI" id="CHEBI:57692"/>
        <dbReference type="ChEBI" id="CHEBI:58307"/>
        <dbReference type="EC" id="1.3.8.5"/>
    </reaction>
    <physiologicalReaction direction="left-to-right" evidence="20">
        <dbReference type="Rhea" id="RHEA:43781"/>
    </physiologicalReaction>
</comment>
<dbReference type="PROSITE" id="PS00072">
    <property type="entry name" value="ACYL_COA_DH_1"/>
    <property type="match status" value="1"/>
</dbReference>
<evidence type="ECO:0000256" key="21">
    <source>
        <dbReference type="ARBA" id="ARBA00048307"/>
    </source>
</evidence>
<comment type="subcellular location">
    <subcellularLocation>
        <location evidence="2">Mitochondrion matrix</location>
    </subcellularLocation>
</comment>
<evidence type="ECO:0000256" key="17">
    <source>
        <dbReference type="ARBA" id="ARBA00039850"/>
    </source>
</evidence>
<dbReference type="Pfam" id="PF00441">
    <property type="entry name" value="Acyl-CoA_dh_1"/>
    <property type="match status" value="1"/>
</dbReference>
<comment type="cofactor">
    <cofactor evidence="1 27">
        <name>FAD</name>
        <dbReference type="ChEBI" id="CHEBI:57692"/>
    </cofactor>
</comment>
<keyword evidence="13" id="KW-0443">Lipid metabolism</keyword>
<dbReference type="InterPro" id="IPR009075">
    <property type="entry name" value="AcylCo_DH/oxidase_C"/>
</dbReference>
<dbReference type="EMBL" id="CACRXK020001367">
    <property type="protein sequence ID" value="CAB3988703.1"/>
    <property type="molecule type" value="Genomic_DNA"/>
</dbReference>
<evidence type="ECO:0000256" key="18">
    <source>
        <dbReference type="ARBA" id="ARBA00041537"/>
    </source>
</evidence>
<comment type="subunit">
    <text evidence="5">Homotetramer.</text>
</comment>
<comment type="similarity">
    <text evidence="4 27">Belongs to the acyl-CoA dehydrogenase family.</text>
</comment>
<name>A0A6S7GC79_PARCT</name>
<evidence type="ECO:0000256" key="9">
    <source>
        <dbReference type="ARBA" id="ARBA00022832"/>
    </source>
</evidence>